<name>A0A540WJS9_9BACT</name>
<dbReference type="AlphaFoldDB" id="A0A540WJS9"/>
<dbReference type="EMBL" id="VIFM01000394">
    <property type="protein sequence ID" value="TQF09087.1"/>
    <property type="molecule type" value="Genomic_DNA"/>
</dbReference>
<dbReference type="Proteomes" id="UP000315369">
    <property type="component" value="Unassembled WGS sequence"/>
</dbReference>
<dbReference type="OrthoDB" id="450111at2"/>
<proteinExistence type="predicted"/>
<protein>
    <submittedName>
        <fullName evidence="1">DUF4336 domain-containing protein</fullName>
    </submittedName>
</protein>
<organism evidence="1 2">
    <name type="scientific">Myxococcus llanfairpwllgwyngyllgogerychwyrndrobwllllantysiliogogogochensis</name>
    <dbReference type="NCBI Taxonomy" id="2590453"/>
    <lineage>
        <taxon>Bacteria</taxon>
        <taxon>Pseudomonadati</taxon>
        <taxon>Myxococcota</taxon>
        <taxon>Myxococcia</taxon>
        <taxon>Myxococcales</taxon>
        <taxon>Cystobacterineae</taxon>
        <taxon>Myxococcaceae</taxon>
        <taxon>Myxococcus</taxon>
    </lineage>
</organism>
<reference evidence="1 2" key="1">
    <citation type="submission" date="2019-06" db="EMBL/GenBank/DDBJ databases">
        <authorList>
            <person name="Livingstone P."/>
            <person name="Whitworth D."/>
        </authorList>
    </citation>
    <scope>NUCLEOTIDE SEQUENCE [LARGE SCALE GENOMIC DNA]</scope>
    <source>
        <strain evidence="1 2">AM401</strain>
    </source>
</reference>
<dbReference type="PANTHER" id="PTHR33835">
    <property type="entry name" value="YALI0C07656P"/>
    <property type="match status" value="1"/>
</dbReference>
<dbReference type="Pfam" id="PF14234">
    <property type="entry name" value="DUF4336"/>
    <property type="match status" value="1"/>
</dbReference>
<evidence type="ECO:0000313" key="1">
    <source>
        <dbReference type="EMBL" id="TQF09087.1"/>
    </source>
</evidence>
<accession>A0A540WJS9</accession>
<dbReference type="SUPFAM" id="SSF56281">
    <property type="entry name" value="Metallo-hydrolase/oxidoreductase"/>
    <property type="match status" value="1"/>
</dbReference>
<evidence type="ECO:0000313" key="2">
    <source>
        <dbReference type="Proteomes" id="UP000315369"/>
    </source>
</evidence>
<keyword evidence="2" id="KW-1185">Reference proteome</keyword>
<dbReference type="InterPro" id="IPR025638">
    <property type="entry name" value="DUF4336"/>
</dbReference>
<dbReference type="RefSeq" id="WP_141649055.1">
    <property type="nucleotide sequence ID" value="NZ_VIFM01000394.1"/>
</dbReference>
<sequence length="226" mass="24704">MLRAVAGEVHSLAVPFRMGAFDLGGRMTVIRLPGGGLWVHSPVACTPEARAAVDALGPVRFLVAPNLMHHLRVGDWAAAYPEARVVAPASLRAKRKDLRIDLELGDAADAGWAGVIDQVQVKGMPKLDEFVFFHRPTGTVLLTDLAFNFHQTGSWLTRTYLKLCGAWQRLAPTFITKAVVKDRAAVKASLERVLAWDVKQVVVCHGDVQEQGAREALREAFHRLAG</sequence>
<dbReference type="PANTHER" id="PTHR33835:SF1">
    <property type="entry name" value="METALLO-BETA-LACTAMASE DOMAIN-CONTAINING PROTEIN"/>
    <property type="match status" value="1"/>
</dbReference>
<gene>
    <name evidence="1" type="ORF">FJV41_46490</name>
</gene>
<dbReference type="InterPro" id="IPR036866">
    <property type="entry name" value="RibonucZ/Hydroxyglut_hydro"/>
</dbReference>
<comment type="caution">
    <text evidence="1">The sequence shown here is derived from an EMBL/GenBank/DDBJ whole genome shotgun (WGS) entry which is preliminary data.</text>
</comment>